<organism evidence="1 2">
    <name type="scientific">Candidatus Megaera venefica</name>
    <dbReference type="NCBI Taxonomy" id="2055910"/>
    <lineage>
        <taxon>Bacteria</taxon>
        <taxon>Pseudomonadati</taxon>
        <taxon>Pseudomonadota</taxon>
        <taxon>Alphaproteobacteria</taxon>
        <taxon>Rickettsiales</taxon>
        <taxon>Rickettsiaceae</taxon>
        <taxon>Candidatus Megaera</taxon>
    </lineage>
</organism>
<keyword evidence="2" id="KW-1185">Reference proteome</keyword>
<dbReference type="EMBL" id="JARJFB010000192">
    <property type="protein sequence ID" value="MEA0971609.1"/>
    <property type="molecule type" value="Genomic_DNA"/>
</dbReference>
<dbReference type="RefSeq" id="WP_322777523.1">
    <property type="nucleotide sequence ID" value="NZ_JARJFB010000192.1"/>
</dbReference>
<name>A0ABU5NEM0_9RICK</name>
<proteinExistence type="predicted"/>
<sequence length="182" mass="21143">MSITDNLSSSFQILADTTENLQKLEFNEFCDKIFSNKKAIFQNIRKALDFMTKARVENDYSMKFVFFMCSIEALLPDTKNEKEKKIKLIASHVITLTNHREINKEEIDKVITKFYDIRSMVIHSARSNFPTTEHKLLQNITEAICYFYIQKSCSYKNVKSIYDAIEQQEKKASGQAKPLLGC</sequence>
<evidence type="ECO:0000313" key="1">
    <source>
        <dbReference type="EMBL" id="MEA0971609.1"/>
    </source>
</evidence>
<gene>
    <name evidence="1" type="ORF">Megvenef_01593</name>
</gene>
<comment type="caution">
    <text evidence="1">The sequence shown here is derived from an EMBL/GenBank/DDBJ whole genome shotgun (WGS) entry which is preliminary data.</text>
</comment>
<evidence type="ECO:0008006" key="3">
    <source>
        <dbReference type="Google" id="ProtNLM"/>
    </source>
</evidence>
<dbReference type="Proteomes" id="UP001291687">
    <property type="component" value="Unassembled WGS sequence"/>
</dbReference>
<evidence type="ECO:0000313" key="2">
    <source>
        <dbReference type="Proteomes" id="UP001291687"/>
    </source>
</evidence>
<reference evidence="1 2" key="1">
    <citation type="submission" date="2023-03" db="EMBL/GenBank/DDBJ databases">
        <title>Host association and intracellularity evolved multiple times independently in the Rickettsiales.</title>
        <authorList>
            <person name="Castelli M."/>
            <person name="Nardi T."/>
            <person name="Gammuto L."/>
            <person name="Bellinzona G."/>
            <person name="Sabaneyeva E."/>
            <person name="Potekhin A."/>
            <person name="Serra V."/>
            <person name="Petroni G."/>
            <person name="Sassera D."/>
        </authorList>
    </citation>
    <scope>NUCLEOTIDE SEQUENCE [LARGE SCALE GENOMIC DNA]</scope>
    <source>
        <strain evidence="1 2">Sr 2-6</strain>
    </source>
</reference>
<accession>A0ABU5NEM0</accession>
<protein>
    <recommendedName>
        <fullName evidence="3">Apea-like HEPN domain-containing protein</fullName>
    </recommendedName>
</protein>